<evidence type="ECO:0000259" key="1">
    <source>
        <dbReference type="Pfam" id="PF06439"/>
    </source>
</evidence>
<dbReference type="RefSeq" id="WP_010602764.1">
    <property type="nucleotide sequence ID" value="NZ_JAPJUH010000003.1"/>
</dbReference>
<evidence type="ECO:0000313" key="3">
    <source>
        <dbReference type="Proteomes" id="UP001142592"/>
    </source>
</evidence>
<evidence type="ECO:0000313" key="2">
    <source>
        <dbReference type="EMBL" id="MCX3264952.1"/>
    </source>
</evidence>
<name>A0A9X3DCS8_9SPHI</name>
<gene>
    <name evidence="2" type="ORF">OQZ29_09360</name>
</gene>
<accession>A0A9X3DCS8</accession>
<dbReference type="Pfam" id="PF06439">
    <property type="entry name" value="3keto-disac_hyd"/>
    <property type="match status" value="1"/>
</dbReference>
<proteinExistence type="predicted"/>
<keyword evidence="3" id="KW-1185">Reference proteome</keyword>
<dbReference type="AlphaFoldDB" id="A0A9X3DCS8"/>
<reference evidence="2" key="1">
    <citation type="submission" date="2022-11" db="EMBL/GenBank/DDBJ databases">
        <authorList>
            <person name="Graham C."/>
            <person name="Newman J.D."/>
        </authorList>
    </citation>
    <scope>NUCLEOTIDE SEQUENCE</scope>
    <source>
        <strain evidence="2">DSM 19486</strain>
    </source>
</reference>
<dbReference type="InterPro" id="IPR010496">
    <property type="entry name" value="AL/BT2_dom"/>
</dbReference>
<organism evidence="2 3">
    <name type="scientific">Pedobacter agri</name>
    <dbReference type="NCBI Taxonomy" id="454586"/>
    <lineage>
        <taxon>Bacteria</taxon>
        <taxon>Pseudomonadati</taxon>
        <taxon>Bacteroidota</taxon>
        <taxon>Sphingobacteriia</taxon>
        <taxon>Sphingobacteriales</taxon>
        <taxon>Sphingobacteriaceae</taxon>
        <taxon>Pedobacter</taxon>
    </lineage>
</organism>
<dbReference type="GO" id="GO:0016787">
    <property type="term" value="F:hydrolase activity"/>
    <property type="evidence" value="ECO:0007669"/>
    <property type="project" value="InterPro"/>
</dbReference>
<dbReference type="Gene3D" id="2.60.120.560">
    <property type="entry name" value="Exo-inulinase, domain 1"/>
    <property type="match status" value="1"/>
</dbReference>
<protein>
    <submittedName>
        <fullName evidence="2">DUF1080 domain-containing protein</fullName>
    </submittedName>
</protein>
<dbReference type="Proteomes" id="UP001142592">
    <property type="component" value="Unassembled WGS sequence"/>
</dbReference>
<dbReference type="EMBL" id="JAPJUH010000003">
    <property type="protein sequence ID" value="MCX3264952.1"/>
    <property type="molecule type" value="Genomic_DNA"/>
</dbReference>
<feature type="domain" description="3-keto-alpha-glucoside-1,2-lyase/3-keto-2-hydroxy-glucal hydratase" evidence="1">
    <location>
        <begin position="155"/>
        <end position="222"/>
    </location>
</feature>
<sequence>MKKNITNLILTITLSTSFTYAQKISLKKENLSPHLVQVSFDGQQGKNAVRIVKSPEIIKVDEPTYVKIKNFNFGEGTVELEVMGKLLPNAPDSARAFIGLAFHINSDDSKFEGIYLRPTNAVAENQIRRNRSVQYFSYPDFKLNHSRKINPGEFETYADIAPNEWIKMKVVVRGDSTKLYINGSQNPNFIVNKMKMGANQTGSLGLWVDIGTEGYFRNVTVRKNKQAAISR</sequence>
<comment type="caution">
    <text evidence="2">The sequence shown here is derived from an EMBL/GenBank/DDBJ whole genome shotgun (WGS) entry which is preliminary data.</text>
</comment>